<dbReference type="EMBL" id="CAJPWZ010001124">
    <property type="protein sequence ID" value="CAG2208850.1"/>
    <property type="molecule type" value="Genomic_DNA"/>
</dbReference>
<dbReference type="Gene3D" id="2.40.10.10">
    <property type="entry name" value="Trypsin-like serine proteases"/>
    <property type="match status" value="1"/>
</dbReference>
<feature type="region of interest" description="Disordered" evidence="4">
    <location>
        <begin position="255"/>
        <end position="285"/>
    </location>
</feature>
<dbReference type="InterPro" id="IPR001314">
    <property type="entry name" value="Peptidase_S1A"/>
</dbReference>
<dbReference type="InterPro" id="IPR033116">
    <property type="entry name" value="TRYPSIN_SER"/>
</dbReference>
<organism evidence="6 7">
    <name type="scientific">Mytilus edulis</name>
    <name type="common">Blue mussel</name>
    <dbReference type="NCBI Taxonomy" id="6550"/>
    <lineage>
        <taxon>Eukaryota</taxon>
        <taxon>Metazoa</taxon>
        <taxon>Spiralia</taxon>
        <taxon>Lophotrochozoa</taxon>
        <taxon>Mollusca</taxon>
        <taxon>Bivalvia</taxon>
        <taxon>Autobranchia</taxon>
        <taxon>Pteriomorphia</taxon>
        <taxon>Mytilida</taxon>
        <taxon>Mytiloidea</taxon>
        <taxon>Mytilidae</taxon>
        <taxon>Mytilinae</taxon>
        <taxon>Mytilus</taxon>
    </lineage>
</organism>
<dbReference type="PROSITE" id="PS50240">
    <property type="entry name" value="TRYPSIN_DOM"/>
    <property type="match status" value="1"/>
</dbReference>
<accession>A0A8S3RL67</accession>
<dbReference type="EC" id="3.4.21.1" evidence="6"/>
<feature type="domain" description="Peptidase S1" evidence="5">
    <location>
        <begin position="18"/>
        <end position="254"/>
    </location>
</feature>
<proteinExistence type="inferred from homology"/>
<dbReference type="PANTHER" id="PTHR24276">
    <property type="entry name" value="POLYSERASE-RELATED"/>
    <property type="match status" value="1"/>
</dbReference>
<sequence length="285" mass="31432">MRISAHTLAFSAGASVKIINGEDANIADHPWMVSLQFRTGANFTHQCGGSIIDKSWVVTAGHCNILGYKLLSFGLLSFKGEGSANSSWKLFLSQMTTTVPLKNFYLPKNYERVLNDIMLLQLQKPLKFGSTINKINLETDIGKNYTGDLCTITGWGLNGEGNSPDRLQILSMPAVNKTYCGTANFMPEIYWNKILCLQEIGKDSCVGDSGGPVICNNDNKLAGLLSFGLKCNGPTPSVHTKIAAYLDWIKDTMNTKNKKNKKDKKNKNNTKSKGKKSNKNNRNRN</sequence>
<dbReference type="GO" id="GO:0006508">
    <property type="term" value="P:proteolysis"/>
    <property type="evidence" value="ECO:0007669"/>
    <property type="project" value="UniProtKB-KW"/>
</dbReference>
<name>A0A8S3RL67_MYTED</name>
<dbReference type="Proteomes" id="UP000683360">
    <property type="component" value="Unassembled WGS sequence"/>
</dbReference>
<dbReference type="SUPFAM" id="SSF50494">
    <property type="entry name" value="Trypsin-like serine proteases"/>
    <property type="match status" value="1"/>
</dbReference>
<dbReference type="InterPro" id="IPR009003">
    <property type="entry name" value="Peptidase_S1_PA"/>
</dbReference>
<dbReference type="PRINTS" id="PR00722">
    <property type="entry name" value="CHYMOTRYPSIN"/>
</dbReference>
<dbReference type="OrthoDB" id="6274970at2759"/>
<evidence type="ECO:0000259" key="5">
    <source>
        <dbReference type="PROSITE" id="PS50240"/>
    </source>
</evidence>
<keyword evidence="3 6" id="KW-0378">Hydrolase</keyword>
<keyword evidence="2" id="KW-1015">Disulfide bond</keyword>
<gene>
    <name evidence="6" type="ORF">MEDL_22993</name>
</gene>
<dbReference type="PANTHER" id="PTHR24276:SF98">
    <property type="entry name" value="FI18310P1-RELATED"/>
    <property type="match status" value="1"/>
</dbReference>
<dbReference type="AlphaFoldDB" id="A0A8S3RL67"/>
<evidence type="ECO:0000256" key="2">
    <source>
        <dbReference type="ARBA" id="ARBA00023157"/>
    </source>
</evidence>
<evidence type="ECO:0000256" key="1">
    <source>
        <dbReference type="ARBA" id="ARBA00007664"/>
    </source>
</evidence>
<comment type="caution">
    <text evidence="6">The sequence shown here is derived from an EMBL/GenBank/DDBJ whole genome shotgun (WGS) entry which is preliminary data.</text>
</comment>
<evidence type="ECO:0000256" key="3">
    <source>
        <dbReference type="RuleBase" id="RU363034"/>
    </source>
</evidence>
<dbReference type="InterPro" id="IPR050430">
    <property type="entry name" value="Peptidase_S1"/>
</dbReference>
<dbReference type="SMART" id="SM00020">
    <property type="entry name" value="Tryp_SPc"/>
    <property type="match status" value="1"/>
</dbReference>
<dbReference type="CDD" id="cd00190">
    <property type="entry name" value="Tryp_SPc"/>
    <property type="match status" value="1"/>
</dbReference>
<evidence type="ECO:0000256" key="4">
    <source>
        <dbReference type="SAM" id="MobiDB-lite"/>
    </source>
</evidence>
<dbReference type="InterPro" id="IPR001254">
    <property type="entry name" value="Trypsin_dom"/>
</dbReference>
<dbReference type="InterPro" id="IPR043504">
    <property type="entry name" value="Peptidase_S1_PA_chymotrypsin"/>
</dbReference>
<evidence type="ECO:0000313" key="6">
    <source>
        <dbReference type="EMBL" id="CAG2208850.1"/>
    </source>
</evidence>
<dbReference type="PROSITE" id="PS00134">
    <property type="entry name" value="TRYPSIN_HIS"/>
    <property type="match status" value="1"/>
</dbReference>
<keyword evidence="7" id="KW-1185">Reference proteome</keyword>
<dbReference type="Pfam" id="PF00089">
    <property type="entry name" value="Trypsin"/>
    <property type="match status" value="1"/>
</dbReference>
<feature type="compositionally biased region" description="Basic residues" evidence="4">
    <location>
        <begin position="256"/>
        <end position="285"/>
    </location>
</feature>
<keyword evidence="3" id="KW-0645">Protease</keyword>
<evidence type="ECO:0000313" key="7">
    <source>
        <dbReference type="Proteomes" id="UP000683360"/>
    </source>
</evidence>
<keyword evidence="3" id="KW-0720">Serine protease</keyword>
<dbReference type="InterPro" id="IPR018114">
    <property type="entry name" value="TRYPSIN_HIS"/>
</dbReference>
<comment type="similarity">
    <text evidence="1">Belongs to the peptidase S1 family.</text>
</comment>
<dbReference type="PROSITE" id="PS00135">
    <property type="entry name" value="TRYPSIN_SER"/>
    <property type="match status" value="1"/>
</dbReference>
<protein>
    <submittedName>
        <fullName evidence="6">CTRB</fullName>
        <ecNumber evidence="6">3.4.21.1</ecNumber>
    </submittedName>
</protein>
<dbReference type="GO" id="GO:0004252">
    <property type="term" value="F:serine-type endopeptidase activity"/>
    <property type="evidence" value="ECO:0007669"/>
    <property type="project" value="UniProtKB-EC"/>
</dbReference>
<reference evidence="6" key="1">
    <citation type="submission" date="2021-03" db="EMBL/GenBank/DDBJ databases">
        <authorList>
            <person name="Bekaert M."/>
        </authorList>
    </citation>
    <scope>NUCLEOTIDE SEQUENCE</scope>
</reference>